<keyword evidence="1" id="KW-0482">Metalloprotease</keyword>
<dbReference type="InterPro" id="IPR028994">
    <property type="entry name" value="Integrin_alpha_N"/>
</dbReference>
<dbReference type="Gene3D" id="3.40.390.10">
    <property type="entry name" value="Collagenase (Catalytic Domain)"/>
    <property type="match status" value="1"/>
</dbReference>
<keyword evidence="1" id="KW-0645">Protease</keyword>
<dbReference type="GO" id="GO:0008270">
    <property type="term" value="F:zinc ion binding"/>
    <property type="evidence" value="ECO:0007669"/>
    <property type="project" value="UniProtKB-UniRule"/>
</dbReference>
<dbReference type="PRINTS" id="PR00480">
    <property type="entry name" value="ASTACIN"/>
</dbReference>
<dbReference type="SUPFAM" id="SSF55486">
    <property type="entry name" value="Metalloproteases ('zincins'), catalytic domain"/>
    <property type="match status" value="1"/>
</dbReference>
<feature type="compositionally biased region" description="Basic and acidic residues" evidence="2">
    <location>
        <begin position="1"/>
        <end position="11"/>
    </location>
</feature>
<feature type="domain" description="Peptidase M12A" evidence="3">
    <location>
        <begin position="121"/>
        <end position="318"/>
    </location>
</feature>
<keyword evidence="1" id="KW-0378">Hydrolase</keyword>
<dbReference type="GO" id="GO:0004222">
    <property type="term" value="F:metalloendopeptidase activity"/>
    <property type="evidence" value="ECO:0007669"/>
    <property type="project" value="UniProtKB-UniRule"/>
</dbReference>
<dbReference type="EMBL" id="JACBZH010000001">
    <property type="protein sequence ID" value="NYH92391.1"/>
    <property type="molecule type" value="Genomic_DNA"/>
</dbReference>
<comment type="caution">
    <text evidence="1">Lacks conserved residue(s) required for the propagation of feature annotation.</text>
</comment>
<feature type="binding site" evidence="1">
    <location>
        <position position="221"/>
    </location>
    <ligand>
        <name>Zn(2+)</name>
        <dbReference type="ChEBI" id="CHEBI:29105"/>
        <note>catalytic</note>
    </ligand>
</feature>
<dbReference type="Proteomes" id="UP000579605">
    <property type="component" value="Unassembled WGS sequence"/>
</dbReference>
<dbReference type="SMART" id="SM00235">
    <property type="entry name" value="ZnMc"/>
    <property type="match status" value="1"/>
</dbReference>
<comment type="cofactor">
    <cofactor evidence="1">
        <name>Zn(2+)</name>
        <dbReference type="ChEBI" id="CHEBI:29105"/>
    </cofactor>
    <text evidence="1">Binds 1 zinc ion per subunit.</text>
</comment>
<feature type="active site" evidence="1">
    <location>
        <position position="212"/>
    </location>
</feature>
<evidence type="ECO:0000256" key="2">
    <source>
        <dbReference type="SAM" id="MobiDB-lite"/>
    </source>
</evidence>
<keyword evidence="1" id="KW-0479">Metal-binding</keyword>
<protein>
    <recommendedName>
        <fullName evidence="3">Peptidase M12A domain-containing protein</fullName>
    </recommendedName>
</protein>
<dbReference type="InterPro" id="IPR001506">
    <property type="entry name" value="Peptidase_M12A"/>
</dbReference>
<dbReference type="PANTHER" id="PTHR10127">
    <property type="entry name" value="DISCOIDIN, CUB, EGF, LAMININ , AND ZINC METALLOPROTEASE DOMAIN CONTAINING"/>
    <property type="match status" value="1"/>
</dbReference>
<evidence type="ECO:0000259" key="3">
    <source>
        <dbReference type="PROSITE" id="PS51864"/>
    </source>
</evidence>
<accession>A0A852ZGV8</accession>
<dbReference type="PANTHER" id="PTHR10127:SF850">
    <property type="entry name" value="METALLOENDOPEPTIDASE"/>
    <property type="match status" value="1"/>
</dbReference>
<keyword evidence="1" id="KW-0862">Zinc</keyword>
<dbReference type="GO" id="GO:0006508">
    <property type="term" value="P:proteolysis"/>
    <property type="evidence" value="ECO:0007669"/>
    <property type="project" value="UniProtKB-KW"/>
</dbReference>
<evidence type="ECO:0000313" key="5">
    <source>
        <dbReference type="Proteomes" id="UP000579605"/>
    </source>
</evidence>
<reference evidence="4 5" key="1">
    <citation type="submission" date="2020-07" db="EMBL/GenBank/DDBJ databases">
        <title>Sequencing the genomes of 1000 actinobacteria strains.</title>
        <authorList>
            <person name="Klenk H.-P."/>
        </authorList>
    </citation>
    <scope>NUCLEOTIDE SEQUENCE [LARGE SCALE GENOMIC DNA]</scope>
    <source>
        <strain evidence="4 5">DSM 18448</strain>
    </source>
</reference>
<evidence type="ECO:0000256" key="1">
    <source>
        <dbReference type="PROSITE-ProRule" id="PRU01211"/>
    </source>
</evidence>
<dbReference type="PROSITE" id="PS51864">
    <property type="entry name" value="ASTACIN"/>
    <property type="match status" value="1"/>
</dbReference>
<name>A0A852ZGV8_9ACTN</name>
<evidence type="ECO:0000313" key="4">
    <source>
        <dbReference type="EMBL" id="NYH92391.1"/>
    </source>
</evidence>
<dbReference type="Pfam" id="PF01400">
    <property type="entry name" value="Astacin"/>
    <property type="match status" value="1"/>
</dbReference>
<organism evidence="4 5">
    <name type="scientific">Actinopolymorpha rutila</name>
    <dbReference type="NCBI Taxonomy" id="446787"/>
    <lineage>
        <taxon>Bacteria</taxon>
        <taxon>Bacillati</taxon>
        <taxon>Actinomycetota</taxon>
        <taxon>Actinomycetes</taxon>
        <taxon>Propionibacteriales</taxon>
        <taxon>Actinopolymorphaceae</taxon>
        <taxon>Actinopolymorpha</taxon>
    </lineage>
</organism>
<dbReference type="AlphaFoldDB" id="A0A852ZGV8"/>
<sequence length="690" mass="75296">MVPPSEDRNATDDAIDVPSAERTAETQPAGELAEGRGDVRTGLITRMGLIDVPVQFEARDGLAIFEGDIILGTVEELENGVTAAAESARDFTVGLHAGVTPGTVVDVVPQEDGAALPAGAVVVPGANFRWPLGRIPFETNANLTQAARDALNRAVDHWHQRTRLSFRARRAGDPAWLTCQDSTECSSAVGRQGGQQTVNLSANCGFGATVHELGHAVGLWHEQSREDRDQFVRVNWANIQAGKAHNFDQHISDGDDVGGYDYGSIMHYGATAFGIVDPDGRTRVTLEALRSLPPGVIMGQRAGLSVGDRAAVAVMYPSLYPDPRNAWVGRFLPGVANSLLYYAPAQQVWYLGTTTGGALTFTQVGDTSGFGNLDDGRPIWVGDFTGNGSTDVMFYYPGDDNWWLGEMSGGRLQWRLVGNTAGFGHAINDGRPFWVGDFTGNGSTDVMFYYPGDDNWWLGEMSGGQLRWRFVGNTRGFGHAINDGRPFWVGDFTGNGSTDVMFYYPGDDNWWLGTMSAGGLGWSLVGNTRGFGHRINDGRPFWVGDFTGNGSTDVMFYYPGDDNWWLGEMSGGQLRWRFVGNTRGFGHAINDGRPFWVGDFTGNGSTDVMFYYPGDDNWWLGRMDSGSLTWNLAGNTRGFGHAIYDGRPYWIGDFTGDGKADVLFHYRGDLNWWRGALGSGQFAWTLAATW</sequence>
<dbReference type="InterPro" id="IPR006026">
    <property type="entry name" value="Peptidase_Metallo"/>
</dbReference>
<dbReference type="RefSeq" id="WP_179789825.1">
    <property type="nucleotide sequence ID" value="NZ_BAAARR010000005.1"/>
</dbReference>
<keyword evidence="5" id="KW-1185">Reference proteome</keyword>
<gene>
    <name evidence="4" type="ORF">F4554_005029</name>
</gene>
<dbReference type="SUPFAM" id="SSF69318">
    <property type="entry name" value="Integrin alpha N-terminal domain"/>
    <property type="match status" value="1"/>
</dbReference>
<feature type="region of interest" description="Disordered" evidence="2">
    <location>
        <begin position="1"/>
        <end position="37"/>
    </location>
</feature>
<feature type="binding site" evidence="1">
    <location>
        <position position="211"/>
    </location>
    <ligand>
        <name>Zn(2+)</name>
        <dbReference type="ChEBI" id="CHEBI:29105"/>
        <note>catalytic</note>
    </ligand>
</feature>
<comment type="caution">
    <text evidence="4">The sequence shown here is derived from an EMBL/GenBank/DDBJ whole genome shotgun (WGS) entry which is preliminary data.</text>
</comment>
<proteinExistence type="predicted"/>
<dbReference type="CDD" id="cd04280">
    <property type="entry name" value="ZnMc_astacin_like"/>
    <property type="match status" value="1"/>
</dbReference>
<dbReference type="InterPro" id="IPR024079">
    <property type="entry name" value="MetalloPept_cat_dom_sf"/>
</dbReference>
<dbReference type="InterPro" id="IPR034035">
    <property type="entry name" value="Astacin-like_dom"/>
</dbReference>
<feature type="binding site" evidence="1">
    <location>
        <position position="215"/>
    </location>
    <ligand>
        <name>Zn(2+)</name>
        <dbReference type="ChEBI" id="CHEBI:29105"/>
        <note>catalytic</note>
    </ligand>
</feature>